<dbReference type="Proteomes" id="UP001420932">
    <property type="component" value="Unassembled WGS sequence"/>
</dbReference>
<sequence length="98" mass="9901">MRRREVGQHKVASKEIGKQGSSRTYERAAAASRGGALIMATVGGSTGEGLASLEHDGAMTDMAPAGGRTVDSSGGPAGTDAAGRRNNSLTTSLEKQLA</sequence>
<accession>A0AAP0EZB8</accession>
<feature type="region of interest" description="Disordered" evidence="1">
    <location>
        <begin position="58"/>
        <end position="98"/>
    </location>
</feature>
<evidence type="ECO:0000313" key="3">
    <source>
        <dbReference type="Proteomes" id="UP001420932"/>
    </source>
</evidence>
<protein>
    <submittedName>
        <fullName evidence="2">Uncharacterized protein</fullName>
    </submittedName>
</protein>
<keyword evidence="3" id="KW-1185">Reference proteome</keyword>
<dbReference type="EMBL" id="JBBNAF010000011">
    <property type="protein sequence ID" value="KAK9098678.1"/>
    <property type="molecule type" value="Genomic_DNA"/>
</dbReference>
<feature type="compositionally biased region" description="Polar residues" evidence="1">
    <location>
        <begin position="85"/>
        <end position="98"/>
    </location>
</feature>
<dbReference type="AlphaFoldDB" id="A0AAP0EZB8"/>
<organism evidence="2 3">
    <name type="scientific">Stephania yunnanensis</name>
    <dbReference type="NCBI Taxonomy" id="152371"/>
    <lineage>
        <taxon>Eukaryota</taxon>
        <taxon>Viridiplantae</taxon>
        <taxon>Streptophyta</taxon>
        <taxon>Embryophyta</taxon>
        <taxon>Tracheophyta</taxon>
        <taxon>Spermatophyta</taxon>
        <taxon>Magnoliopsida</taxon>
        <taxon>Ranunculales</taxon>
        <taxon>Menispermaceae</taxon>
        <taxon>Menispermoideae</taxon>
        <taxon>Cissampelideae</taxon>
        <taxon>Stephania</taxon>
    </lineage>
</organism>
<evidence type="ECO:0000313" key="2">
    <source>
        <dbReference type="EMBL" id="KAK9098678.1"/>
    </source>
</evidence>
<gene>
    <name evidence="2" type="ORF">Syun_025723</name>
</gene>
<comment type="caution">
    <text evidence="2">The sequence shown here is derived from an EMBL/GenBank/DDBJ whole genome shotgun (WGS) entry which is preliminary data.</text>
</comment>
<feature type="region of interest" description="Disordered" evidence="1">
    <location>
        <begin position="1"/>
        <end position="33"/>
    </location>
</feature>
<reference evidence="2 3" key="1">
    <citation type="submission" date="2024-01" db="EMBL/GenBank/DDBJ databases">
        <title>Genome assemblies of Stephania.</title>
        <authorList>
            <person name="Yang L."/>
        </authorList>
    </citation>
    <scope>NUCLEOTIDE SEQUENCE [LARGE SCALE GENOMIC DNA]</scope>
    <source>
        <strain evidence="2">YNDBR</strain>
        <tissue evidence="2">Leaf</tissue>
    </source>
</reference>
<proteinExistence type="predicted"/>
<feature type="compositionally biased region" description="Basic and acidic residues" evidence="1">
    <location>
        <begin position="1"/>
        <end position="17"/>
    </location>
</feature>
<evidence type="ECO:0000256" key="1">
    <source>
        <dbReference type="SAM" id="MobiDB-lite"/>
    </source>
</evidence>
<name>A0AAP0EZB8_9MAGN</name>